<dbReference type="InterPro" id="IPR013149">
    <property type="entry name" value="ADH-like_C"/>
</dbReference>
<evidence type="ECO:0000256" key="3">
    <source>
        <dbReference type="ARBA" id="ARBA00022833"/>
    </source>
</evidence>
<gene>
    <name evidence="9" type="ORF">ACFPQB_21800</name>
</gene>
<accession>A0ABW0ZSJ1</accession>
<evidence type="ECO:0000313" key="10">
    <source>
        <dbReference type="Proteomes" id="UP001596072"/>
    </source>
</evidence>
<dbReference type="EMBL" id="JBHSNS010000017">
    <property type="protein sequence ID" value="MFC5731560.1"/>
    <property type="molecule type" value="Genomic_DNA"/>
</dbReference>
<evidence type="ECO:0000256" key="2">
    <source>
        <dbReference type="ARBA" id="ARBA00022723"/>
    </source>
</evidence>
<dbReference type="InterPro" id="IPR011032">
    <property type="entry name" value="GroES-like_sf"/>
</dbReference>
<evidence type="ECO:0000256" key="4">
    <source>
        <dbReference type="ARBA" id="ARBA00023002"/>
    </source>
</evidence>
<proteinExistence type="inferred from homology"/>
<evidence type="ECO:0000256" key="6">
    <source>
        <dbReference type="RuleBase" id="RU361277"/>
    </source>
</evidence>
<name>A0ABW0ZSJ1_9ACTN</name>
<dbReference type="Pfam" id="PF08240">
    <property type="entry name" value="ADH_N"/>
    <property type="match status" value="1"/>
</dbReference>
<keyword evidence="2 6" id="KW-0479">Metal-binding</keyword>
<keyword evidence="10" id="KW-1185">Reference proteome</keyword>
<sequence length="381" mass="38871">MKIHGAVLRKSPAASPFAESRPLDVVELELDDPRPGELLIRIEAAGVCHSDLSVIDGNRPRPLPMLLGHEAAGVVEAVGEGVRGVGEGDHVVLVYVPSCGACRFCMSGRPALCTTAMAANGTGDLVGGGTRIRDSAGEVRHHLGVSGFATHAVVDRSSAVVIDKDVPLGTAALFGCAMLTGYGAVNHTAGLRPGESAVVFGLGGVGLAAVMSAAAAGAYPVVAVDPLPEKRDLALRIGATHACAPGELDALVSEVAPGKFDWAFEAVGSVKVFEQAYAVTGRGGGTVSAGLPHPDSVLQLPALSIVAENRRVLGSYMGTAQPAVDVPAMISLWKAGRLPVDQLVSAELGLADLNRAMDELASGRAVRQVIRPGRTGVGGSQ</sequence>
<evidence type="ECO:0000256" key="5">
    <source>
        <dbReference type="ARBA" id="ARBA00023027"/>
    </source>
</evidence>
<evidence type="ECO:0000259" key="7">
    <source>
        <dbReference type="Pfam" id="PF00107"/>
    </source>
</evidence>
<dbReference type="Gene3D" id="3.40.50.720">
    <property type="entry name" value="NAD(P)-binding Rossmann-like Domain"/>
    <property type="match status" value="1"/>
</dbReference>
<feature type="domain" description="Alcohol dehydrogenase-like C-terminal" evidence="7">
    <location>
        <begin position="204"/>
        <end position="330"/>
    </location>
</feature>
<dbReference type="Proteomes" id="UP001596072">
    <property type="component" value="Unassembled WGS sequence"/>
</dbReference>
<dbReference type="InterPro" id="IPR013154">
    <property type="entry name" value="ADH-like_N"/>
</dbReference>
<dbReference type="PROSITE" id="PS00059">
    <property type="entry name" value="ADH_ZINC"/>
    <property type="match status" value="1"/>
</dbReference>
<keyword evidence="3 6" id="KW-0862">Zinc</keyword>
<feature type="domain" description="Alcohol dehydrogenase-like N-terminal" evidence="8">
    <location>
        <begin position="35"/>
        <end position="159"/>
    </location>
</feature>
<dbReference type="InterPro" id="IPR002328">
    <property type="entry name" value="ADH_Zn_CS"/>
</dbReference>
<dbReference type="SUPFAM" id="SSF51735">
    <property type="entry name" value="NAD(P)-binding Rossmann-fold domains"/>
    <property type="match status" value="1"/>
</dbReference>
<evidence type="ECO:0000313" key="9">
    <source>
        <dbReference type="EMBL" id="MFC5731560.1"/>
    </source>
</evidence>
<reference evidence="10" key="1">
    <citation type="journal article" date="2019" name="Int. J. Syst. Evol. Microbiol.">
        <title>The Global Catalogue of Microorganisms (GCM) 10K type strain sequencing project: providing services to taxonomists for standard genome sequencing and annotation.</title>
        <authorList>
            <consortium name="The Broad Institute Genomics Platform"/>
            <consortium name="The Broad Institute Genome Sequencing Center for Infectious Disease"/>
            <person name="Wu L."/>
            <person name="Ma J."/>
        </authorList>
    </citation>
    <scope>NUCLEOTIDE SEQUENCE [LARGE SCALE GENOMIC DNA]</scope>
    <source>
        <strain evidence="10">YIM 94188</strain>
    </source>
</reference>
<dbReference type="PANTHER" id="PTHR43880:SF12">
    <property type="entry name" value="ALCOHOL DEHYDROGENASE CLASS-3"/>
    <property type="match status" value="1"/>
</dbReference>
<evidence type="ECO:0000256" key="1">
    <source>
        <dbReference type="ARBA" id="ARBA00008072"/>
    </source>
</evidence>
<dbReference type="SUPFAM" id="SSF50129">
    <property type="entry name" value="GroES-like"/>
    <property type="match status" value="1"/>
</dbReference>
<dbReference type="InterPro" id="IPR036291">
    <property type="entry name" value="NAD(P)-bd_dom_sf"/>
</dbReference>
<evidence type="ECO:0000259" key="8">
    <source>
        <dbReference type="Pfam" id="PF08240"/>
    </source>
</evidence>
<keyword evidence="5" id="KW-0520">NAD</keyword>
<comment type="cofactor">
    <cofactor evidence="6">
        <name>Zn(2+)</name>
        <dbReference type="ChEBI" id="CHEBI:29105"/>
    </cofactor>
</comment>
<keyword evidence="4" id="KW-0560">Oxidoreductase</keyword>
<protein>
    <submittedName>
        <fullName evidence="9">Alcohol dehydrogenase catalytic domain-containing protein</fullName>
    </submittedName>
</protein>
<dbReference type="Pfam" id="PF00107">
    <property type="entry name" value="ADH_zinc_N"/>
    <property type="match status" value="1"/>
</dbReference>
<comment type="similarity">
    <text evidence="1 6">Belongs to the zinc-containing alcohol dehydrogenase family.</text>
</comment>
<dbReference type="Gene3D" id="3.90.180.10">
    <property type="entry name" value="Medium-chain alcohol dehydrogenases, catalytic domain"/>
    <property type="match status" value="1"/>
</dbReference>
<dbReference type="RefSeq" id="WP_136436758.1">
    <property type="nucleotide sequence ID" value="NZ_JBHSNS010000017.1"/>
</dbReference>
<comment type="caution">
    <text evidence="9">The sequence shown here is derived from an EMBL/GenBank/DDBJ whole genome shotgun (WGS) entry which is preliminary data.</text>
</comment>
<dbReference type="PANTHER" id="PTHR43880">
    <property type="entry name" value="ALCOHOL DEHYDROGENASE"/>
    <property type="match status" value="1"/>
</dbReference>
<organism evidence="9 10">
    <name type="scientific">Nocardioides vastitatis</name>
    <dbReference type="NCBI Taxonomy" id="2568655"/>
    <lineage>
        <taxon>Bacteria</taxon>
        <taxon>Bacillati</taxon>
        <taxon>Actinomycetota</taxon>
        <taxon>Actinomycetes</taxon>
        <taxon>Propionibacteriales</taxon>
        <taxon>Nocardioidaceae</taxon>
        <taxon>Nocardioides</taxon>
    </lineage>
</organism>